<dbReference type="InterPro" id="IPR008928">
    <property type="entry name" value="6-hairpin_glycosidase_sf"/>
</dbReference>
<proteinExistence type="predicted"/>
<dbReference type="Gene3D" id="1.50.10.10">
    <property type="match status" value="1"/>
</dbReference>
<dbReference type="RefSeq" id="WP_249313034.1">
    <property type="nucleotide sequence ID" value="NZ_JACRSU010000003.1"/>
</dbReference>
<sequence length="347" mass="39575">MKEILKKVADNMTAIKNQGIEEECPIGIIDIENWEWPQGVGMYGMYKYYKELGDTSYRDFLIKWYDKNIAKGLPERNVNTMCPMLTLAHLAEETGRKDYLDLCTEWAEWVMNEMPRTEGGGIQHIVSGGENHNQVWIDTLFMTVLFLAKMGLLLDRKEYIEEAKFQFLFHIKYLADKKTGFWFHGWTFDGRHNFADALWARGNCWYTAGSVEFIEMLGLEGSLKEYLLNTLVFQVEALAKTQDESGGWHTLLDDQSSYLEASATAGFGYGILKAVRLGYIDEKYKVVGEKALKYVIDNIAEDGEVQNVSYGTGMGATLEDYRVIPICPMTYGQSLALLILTEGVRLK</sequence>
<organism evidence="2 3">
    <name type="scientific">Congzhengia minquanensis</name>
    <dbReference type="NCBI Taxonomy" id="2763657"/>
    <lineage>
        <taxon>Bacteria</taxon>
        <taxon>Bacillati</taxon>
        <taxon>Bacillota</taxon>
        <taxon>Clostridia</taxon>
        <taxon>Eubacteriales</taxon>
        <taxon>Oscillospiraceae</taxon>
        <taxon>Congzhengia</taxon>
    </lineage>
</organism>
<dbReference type="Pfam" id="PF07470">
    <property type="entry name" value="Glyco_hydro_88"/>
    <property type="match status" value="1"/>
</dbReference>
<dbReference type="GO" id="GO:0016787">
    <property type="term" value="F:hydrolase activity"/>
    <property type="evidence" value="ECO:0007669"/>
    <property type="project" value="UniProtKB-KW"/>
</dbReference>
<evidence type="ECO:0000313" key="2">
    <source>
        <dbReference type="EMBL" id="MBC8541143.1"/>
    </source>
</evidence>
<gene>
    <name evidence="2" type="ORF">H8698_09175</name>
</gene>
<dbReference type="PANTHER" id="PTHR33886">
    <property type="entry name" value="UNSATURATED RHAMNOGALACTURONAN HYDROLASE (EUROFUNG)"/>
    <property type="match status" value="1"/>
</dbReference>
<name>A0A926HZ69_9FIRM</name>
<dbReference type="PANTHER" id="PTHR33886:SF8">
    <property type="entry name" value="UNSATURATED RHAMNOGALACTURONAN HYDROLASE (EUROFUNG)"/>
    <property type="match status" value="1"/>
</dbReference>
<dbReference type="EMBL" id="JACRSU010000003">
    <property type="protein sequence ID" value="MBC8541143.1"/>
    <property type="molecule type" value="Genomic_DNA"/>
</dbReference>
<dbReference type="SUPFAM" id="SSF48208">
    <property type="entry name" value="Six-hairpin glycosidases"/>
    <property type="match status" value="1"/>
</dbReference>
<comment type="caution">
    <text evidence="2">The sequence shown here is derived from an EMBL/GenBank/DDBJ whole genome shotgun (WGS) entry which is preliminary data.</text>
</comment>
<dbReference type="InterPro" id="IPR012341">
    <property type="entry name" value="6hp_glycosidase-like_sf"/>
</dbReference>
<dbReference type="GO" id="GO:0005975">
    <property type="term" value="P:carbohydrate metabolic process"/>
    <property type="evidence" value="ECO:0007669"/>
    <property type="project" value="InterPro"/>
</dbReference>
<evidence type="ECO:0000313" key="3">
    <source>
        <dbReference type="Proteomes" id="UP000611762"/>
    </source>
</evidence>
<keyword evidence="3" id="KW-1185">Reference proteome</keyword>
<keyword evidence="1 2" id="KW-0378">Hydrolase</keyword>
<reference evidence="2" key="1">
    <citation type="submission" date="2020-08" db="EMBL/GenBank/DDBJ databases">
        <title>Genome public.</title>
        <authorList>
            <person name="Liu C."/>
            <person name="Sun Q."/>
        </authorList>
    </citation>
    <scope>NUCLEOTIDE SEQUENCE</scope>
    <source>
        <strain evidence="2">H8</strain>
    </source>
</reference>
<evidence type="ECO:0000256" key="1">
    <source>
        <dbReference type="ARBA" id="ARBA00022801"/>
    </source>
</evidence>
<dbReference type="InterPro" id="IPR010905">
    <property type="entry name" value="Glyco_hydro_88"/>
</dbReference>
<dbReference type="AlphaFoldDB" id="A0A926HZ69"/>
<accession>A0A926HZ69</accession>
<dbReference type="InterPro" id="IPR052043">
    <property type="entry name" value="PolySaccharide_Degr_Enz"/>
</dbReference>
<dbReference type="Proteomes" id="UP000611762">
    <property type="component" value="Unassembled WGS sequence"/>
</dbReference>
<protein>
    <submittedName>
        <fullName evidence="2">Glycoside hydrolase family 88 protein</fullName>
    </submittedName>
</protein>